<dbReference type="EMBL" id="BQNB010013453">
    <property type="protein sequence ID" value="GJT16170.1"/>
    <property type="molecule type" value="Genomic_DNA"/>
</dbReference>
<dbReference type="Pfam" id="PF00665">
    <property type="entry name" value="rve"/>
    <property type="match status" value="1"/>
</dbReference>
<organism evidence="7 8">
    <name type="scientific">Tanacetum coccineum</name>
    <dbReference type="NCBI Taxonomy" id="301880"/>
    <lineage>
        <taxon>Eukaryota</taxon>
        <taxon>Viridiplantae</taxon>
        <taxon>Streptophyta</taxon>
        <taxon>Embryophyta</taxon>
        <taxon>Tracheophyta</taxon>
        <taxon>Spermatophyta</taxon>
        <taxon>Magnoliopsida</taxon>
        <taxon>eudicotyledons</taxon>
        <taxon>Gunneridae</taxon>
        <taxon>Pentapetalae</taxon>
        <taxon>asterids</taxon>
        <taxon>campanulids</taxon>
        <taxon>Asterales</taxon>
        <taxon>Asteraceae</taxon>
        <taxon>Asteroideae</taxon>
        <taxon>Anthemideae</taxon>
        <taxon>Anthemidinae</taxon>
        <taxon>Tanacetum</taxon>
    </lineage>
</organism>
<dbReference type="InterPro" id="IPR039537">
    <property type="entry name" value="Retrotran_Ty1/copia-like"/>
</dbReference>
<accession>A0ABQ5BMV9</accession>
<feature type="domain" description="Integrase catalytic" evidence="6">
    <location>
        <begin position="950"/>
        <end position="1054"/>
    </location>
</feature>
<evidence type="ECO:0000256" key="2">
    <source>
        <dbReference type="PROSITE-ProRule" id="PRU00047"/>
    </source>
</evidence>
<dbReference type="InterPro" id="IPR036875">
    <property type="entry name" value="Znf_CCHC_sf"/>
</dbReference>
<keyword evidence="2" id="KW-0862">Zinc</keyword>
<dbReference type="Proteomes" id="UP001151760">
    <property type="component" value="Unassembled WGS sequence"/>
</dbReference>
<dbReference type="PROSITE" id="PS50994">
    <property type="entry name" value="INTEGRASE"/>
    <property type="match status" value="1"/>
</dbReference>
<proteinExistence type="predicted"/>
<dbReference type="SUPFAM" id="SSF53098">
    <property type="entry name" value="Ribonuclease H-like"/>
    <property type="match status" value="1"/>
</dbReference>
<reference evidence="7" key="2">
    <citation type="submission" date="2022-01" db="EMBL/GenBank/DDBJ databases">
        <authorList>
            <person name="Yamashiro T."/>
            <person name="Shiraishi A."/>
            <person name="Satake H."/>
            <person name="Nakayama K."/>
        </authorList>
    </citation>
    <scope>NUCLEOTIDE SEQUENCE</scope>
</reference>
<dbReference type="Gene3D" id="4.10.60.10">
    <property type="entry name" value="Zinc finger, CCHC-type"/>
    <property type="match status" value="1"/>
</dbReference>
<gene>
    <name evidence="7" type="ORF">Tco_0874876</name>
</gene>
<evidence type="ECO:0000259" key="5">
    <source>
        <dbReference type="PROSITE" id="PS50158"/>
    </source>
</evidence>
<protein>
    <submittedName>
        <fullName evidence="7">Ribonuclease H-like domain-containing protein</fullName>
    </submittedName>
</protein>
<keyword evidence="2" id="KW-0479">Metal-binding</keyword>
<dbReference type="InterPro" id="IPR012337">
    <property type="entry name" value="RNaseH-like_sf"/>
</dbReference>
<dbReference type="InterPro" id="IPR036397">
    <property type="entry name" value="RNaseH_sf"/>
</dbReference>
<dbReference type="InterPro" id="IPR001878">
    <property type="entry name" value="Znf_CCHC"/>
</dbReference>
<dbReference type="Pfam" id="PF22936">
    <property type="entry name" value="Pol_BBD"/>
    <property type="match status" value="1"/>
</dbReference>
<dbReference type="Gene3D" id="3.30.420.10">
    <property type="entry name" value="Ribonuclease H-like superfamily/Ribonuclease H"/>
    <property type="match status" value="1"/>
</dbReference>
<keyword evidence="8" id="KW-1185">Reference proteome</keyword>
<dbReference type="SUPFAM" id="SSF57756">
    <property type="entry name" value="Retrovirus zinc finger-like domains"/>
    <property type="match status" value="1"/>
</dbReference>
<dbReference type="InterPro" id="IPR025724">
    <property type="entry name" value="GAG-pre-integrase_dom"/>
</dbReference>
<name>A0ABQ5BMV9_9ASTR</name>
<comment type="caution">
    <text evidence="7">The sequence shown here is derived from an EMBL/GenBank/DDBJ whole genome shotgun (WGS) entry which is preliminary data.</text>
</comment>
<dbReference type="Pfam" id="PF13976">
    <property type="entry name" value="gag_pre-integrs"/>
    <property type="match status" value="1"/>
</dbReference>
<keyword evidence="2" id="KW-0863">Zinc-finger</keyword>
<dbReference type="PROSITE" id="PS50158">
    <property type="entry name" value="ZF_CCHC"/>
    <property type="match status" value="1"/>
</dbReference>
<evidence type="ECO:0000256" key="1">
    <source>
        <dbReference type="ARBA" id="ARBA00022670"/>
    </source>
</evidence>
<evidence type="ECO:0000259" key="6">
    <source>
        <dbReference type="PROSITE" id="PS50994"/>
    </source>
</evidence>
<keyword evidence="1" id="KW-0645">Protease</keyword>
<evidence type="ECO:0000313" key="7">
    <source>
        <dbReference type="EMBL" id="GJT16170.1"/>
    </source>
</evidence>
<dbReference type="PANTHER" id="PTHR42648">
    <property type="entry name" value="TRANSPOSASE, PUTATIVE-RELATED"/>
    <property type="match status" value="1"/>
</dbReference>
<dbReference type="PANTHER" id="PTHR42648:SF32">
    <property type="entry name" value="RIBONUCLEASE H-LIKE DOMAIN, GAG-PRE-INTEGRASE DOMAIN PROTEIN-RELATED"/>
    <property type="match status" value="1"/>
</dbReference>
<dbReference type="InterPro" id="IPR054722">
    <property type="entry name" value="PolX-like_BBD"/>
</dbReference>
<sequence>MFDEESAPQMAPVESPHVVSSVKLSILKKGECTPMGLRMDQYLTNTDYALWQVIMNGDEPVLNNKKMKMVLKLKIQKTLWIAIKSRFGGLDQAYDRFQKLINLLEVHGATVSNEDANQKILRALPSSWNNVSLIMRNKTGIDDLDIDDPVQYLKVFESDVKKGHNSQGQASSSSYTDDLIFSFFANQSNSPQLDDKDLEQINHDDLEEIDLKWQVAMLSMRVKRFYKKTRRKLIFNGKEPVGFDKTKVECFNCHSRGHFTRECRATRNQGNRNGDAGYKSRDNTRRTVPVETSNALVVQDNALIMQDRLEYDRSYIAQDEPTKISLMAYTSGSDTEVQSCAKNYVKTYEKLQKQFHEQRQTLSKANLEIVAYQLGLESVEAQLVIHQKNEDVYEEKIAVLEFEVKDNSNAVTRLTNQLEQTLKEKEDLKAKLEQFETSSKNINKLINSQISFKDKTSLGYGDQLNENDSSGSELPTANKTSASVSQVVTSNTPPSNTSVEMPRVESVRPNGVIIEDWVSDDEEDIFQSNDVQTTVKPSLKKIEFTKARNEPVKTDKQAVKPRMVTQSPKVDRKYWNGKMTQKLGLGFGFTKKACFVYGSHNHLIKDCDFHKKRMSTKSVLNVKGKGTGHREVRPIWNNTQRINHQNKFVPTAVLTRSGRIPVSTTKQYVNTATLKTRYLIPGFQRKKVNTVRVNGVNTAGQIAVSTVKGNGVTVVKASAGYVWRPKMTDLNNGSKDNSGSWISKRGNPQQALKYKGMFDSGCSKHMTGNKALLTDYQDIDGGFVAFGGSTRGGKITGIGKIRTNKIDFEDVFFVKELKFNLFSVSQMCDKKNSVLFTETECLVLSPDFKLIDESQVLLRVPRQNNMYNFDLKNVVPSRDLTCLFAKATIDESKLWHRRLGHVNFKTMNKLVKGNLVRGLPSKTFENDHTCVACQKGKQHKASCKTKHVSSISQPLQMLHMDLFGPTSVRSINHKTYCLVVTDDFSRFSWVFFLATKSETSGILKKFITEVENQLNHKVKVIRSDNGTEFKNREMDEFCGQKGIKREYSVARTPQ</sequence>
<evidence type="ECO:0000313" key="8">
    <source>
        <dbReference type="Proteomes" id="UP001151760"/>
    </source>
</evidence>
<keyword evidence="1" id="KW-0378">Hydrolase</keyword>
<feature type="domain" description="CCHC-type" evidence="5">
    <location>
        <begin position="250"/>
        <end position="264"/>
    </location>
</feature>
<feature type="region of interest" description="Disordered" evidence="4">
    <location>
        <begin position="461"/>
        <end position="503"/>
    </location>
</feature>
<dbReference type="InterPro" id="IPR001584">
    <property type="entry name" value="Integrase_cat-core"/>
</dbReference>
<keyword evidence="3" id="KW-0175">Coiled coil</keyword>
<reference evidence="7" key="1">
    <citation type="journal article" date="2022" name="Int. J. Mol. Sci.">
        <title>Draft Genome of Tanacetum Coccineum: Genomic Comparison of Closely Related Tanacetum-Family Plants.</title>
        <authorList>
            <person name="Yamashiro T."/>
            <person name="Shiraishi A."/>
            <person name="Nakayama K."/>
            <person name="Satake H."/>
        </authorList>
    </citation>
    <scope>NUCLEOTIDE SEQUENCE</scope>
</reference>
<evidence type="ECO:0000256" key="3">
    <source>
        <dbReference type="SAM" id="Coils"/>
    </source>
</evidence>
<feature type="compositionally biased region" description="Polar residues" evidence="4">
    <location>
        <begin position="464"/>
        <end position="499"/>
    </location>
</feature>
<evidence type="ECO:0000256" key="4">
    <source>
        <dbReference type="SAM" id="MobiDB-lite"/>
    </source>
</evidence>
<feature type="coiled-coil region" evidence="3">
    <location>
        <begin position="341"/>
        <end position="445"/>
    </location>
</feature>